<dbReference type="PROSITE" id="PS50921">
    <property type="entry name" value="ANTAR"/>
    <property type="match status" value="1"/>
</dbReference>
<keyword evidence="1" id="KW-0808">Transferase</keyword>
<dbReference type="InterPro" id="IPR003018">
    <property type="entry name" value="GAF"/>
</dbReference>
<gene>
    <name evidence="6" type="ORF">G9U51_02525</name>
</gene>
<sequence length="229" mass="25077">MDDKAQADDMAQLAEQLHAAASPAATAEQVVRYACRELEADHGGITLVRRGNTLQTIAATDPLVVRLDQLQQAFGRGPCEESAIEQETIFSADLGIDRRWGDWGPAAATLGIISVLATRLRGVDGRGLGALNLFWTRAHAFDSEDIAFAALFSRHAAVALEDAQIQEGLRTALDARKRIGQAQGILMERYRLDPEQAFEALRRFSQEHNLKLRAVADHLVTQRKLPAGD</sequence>
<dbReference type="Pfam" id="PF03861">
    <property type="entry name" value="ANTAR"/>
    <property type="match status" value="1"/>
</dbReference>
<dbReference type="InterPro" id="IPR036388">
    <property type="entry name" value="WH-like_DNA-bd_sf"/>
</dbReference>
<feature type="domain" description="ANTAR" evidence="5">
    <location>
        <begin position="159"/>
        <end position="220"/>
    </location>
</feature>
<comment type="caution">
    <text evidence="6">The sequence shown here is derived from an EMBL/GenBank/DDBJ whole genome shotgun (WGS) entry which is preliminary data.</text>
</comment>
<keyword evidence="7" id="KW-1185">Reference proteome</keyword>
<dbReference type="Pfam" id="PF13185">
    <property type="entry name" value="GAF_2"/>
    <property type="match status" value="1"/>
</dbReference>
<dbReference type="GO" id="GO:0003723">
    <property type="term" value="F:RNA binding"/>
    <property type="evidence" value="ECO:0007669"/>
    <property type="project" value="InterPro"/>
</dbReference>
<keyword evidence="4" id="KW-0804">Transcription</keyword>
<dbReference type="SUPFAM" id="SSF55781">
    <property type="entry name" value="GAF domain-like"/>
    <property type="match status" value="1"/>
</dbReference>
<dbReference type="InterPro" id="IPR029016">
    <property type="entry name" value="GAF-like_dom_sf"/>
</dbReference>
<name>A0A967B4U5_9MICO</name>
<dbReference type="PIRSF" id="PIRSF036625">
    <property type="entry name" value="GAF_ANTAR"/>
    <property type="match status" value="1"/>
</dbReference>
<dbReference type="EMBL" id="JAAOIV010000002">
    <property type="protein sequence ID" value="NHN54656.1"/>
    <property type="molecule type" value="Genomic_DNA"/>
</dbReference>
<dbReference type="SMART" id="SM01012">
    <property type="entry name" value="ANTAR"/>
    <property type="match status" value="1"/>
</dbReference>
<dbReference type="SMART" id="SM00065">
    <property type="entry name" value="GAF"/>
    <property type="match status" value="1"/>
</dbReference>
<evidence type="ECO:0000256" key="1">
    <source>
        <dbReference type="ARBA" id="ARBA00022679"/>
    </source>
</evidence>
<dbReference type="GO" id="GO:0016301">
    <property type="term" value="F:kinase activity"/>
    <property type="evidence" value="ECO:0007669"/>
    <property type="project" value="UniProtKB-KW"/>
</dbReference>
<dbReference type="SUPFAM" id="SSF52172">
    <property type="entry name" value="CheY-like"/>
    <property type="match status" value="1"/>
</dbReference>
<dbReference type="Proteomes" id="UP000744769">
    <property type="component" value="Unassembled WGS sequence"/>
</dbReference>
<dbReference type="InterPro" id="IPR005561">
    <property type="entry name" value="ANTAR"/>
</dbReference>
<dbReference type="Gene3D" id="1.10.10.10">
    <property type="entry name" value="Winged helix-like DNA-binding domain superfamily/Winged helix DNA-binding domain"/>
    <property type="match status" value="1"/>
</dbReference>
<evidence type="ECO:0000256" key="4">
    <source>
        <dbReference type="ARBA" id="ARBA00023163"/>
    </source>
</evidence>
<proteinExistence type="predicted"/>
<evidence type="ECO:0000256" key="3">
    <source>
        <dbReference type="ARBA" id="ARBA00023015"/>
    </source>
</evidence>
<keyword evidence="2" id="KW-0418">Kinase</keyword>
<dbReference type="InterPro" id="IPR011006">
    <property type="entry name" value="CheY-like_superfamily"/>
</dbReference>
<dbReference type="InterPro" id="IPR012074">
    <property type="entry name" value="GAF_ANTAR"/>
</dbReference>
<evidence type="ECO:0000259" key="5">
    <source>
        <dbReference type="PROSITE" id="PS50921"/>
    </source>
</evidence>
<dbReference type="RefSeq" id="WP_166192708.1">
    <property type="nucleotide sequence ID" value="NZ_JAAOIV010000002.1"/>
</dbReference>
<accession>A0A967B4U5</accession>
<evidence type="ECO:0000313" key="7">
    <source>
        <dbReference type="Proteomes" id="UP000744769"/>
    </source>
</evidence>
<evidence type="ECO:0000256" key="2">
    <source>
        <dbReference type="ARBA" id="ARBA00022777"/>
    </source>
</evidence>
<protein>
    <submittedName>
        <fullName evidence="6">GAF and ANTAR domain-containing protein</fullName>
    </submittedName>
</protein>
<keyword evidence="3" id="KW-0805">Transcription regulation</keyword>
<reference evidence="6" key="1">
    <citation type="submission" date="2020-03" db="EMBL/GenBank/DDBJ databases">
        <title>Draft sequencing of Calidifontibacter sp. DB0510.</title>
        <authorList>
            <person name="Kim D.-U."/>
        </authorList>
    </citation>
    <scope>NUCLEOTIDE SEQUENCE</scope>
    <source>
        <strain evidence="6">DB0510</strain>
    </source>
</reference>
<dbReference type="AlphaFoldDB" id="A0A967B4U5"/>
<dbReference type="Gene3D" id="3.30.450.40">
    <property type="match status" value="1"/>
</dbReference>
<organism evidence="6 7">
    <name type="scientific">Metallococcus carri</name>
    <dbReference type="NCBI Taxonomy" id="1656884"/>
    <lineage>
        <taxon>Bacteria</taxon>
        <taxon>Bacillati</taxon>
        <taxon>Actinomycetota</taxon>
        <taxon>Actinomycetes</taxon>
        <taxon>Micrococcales</taxon>
        <taxon>Dermacoccaceae</taxon>
        <taxon>Metallococcus</taxon>
    </lineage>
</organism>
<evidence type="ECO:0000313" key="6">
    <source>
        <dbReference type="EMBL" id="NHN54656.1"/>
    </source>
</evidence>